<protein>
    <recommendedName>
        <fullName evidence="3">DNA alkylation repair enzyme</fullName>
    </recommendedName>
</protein>
<dbReference type="SUPFAM" id="SSF48371">
    <property type="entry name" value="ARM repeat"/>
    <property type="match status" value="1"/>
</dbReference>
<dbReference type="Gene3D" id="1.25.10.90">
    <property type="match status" value="1"/>
</dbReference>
<dbReference type="InterPro" id="IPR014825">
    <property type="entry name" value="DNA_alkylation"/>
</dbReference>
<reference evidence="1 2" key="1">
    <citation type="journal article" date="2003" name="Genome Res.">
        <title>Comparative complete genome sequence analysis of the amino acid replacements responsible for the thermostability of Corynebacterium efficiens.</title>
        <authorList>
            <person name="Nishio Y."/>
            <person name="Nakamura Y."/>
            <person name="Kawarabayasi Y."/>
            <person name="Usuda Y."/>
            <person name="Kimura E."/>
            <person name="Sugimoto S."/>
            <person name="Matsui K."/>
            <person name="Yamagishi A."/>
            <person name="Kikuchi H."/>
            <person name="Ikeo K."/>
            <person name="Gojobori T."/>
        </authorList>
    </citation>
    <scope>NUCLEOTIDE SEQUENCE [LARGE SCALE GENOMIC DNA]</scope>
    <source>
        <strain evidence="2">DSM 44549 / YS-314 / AJ 12310 / JCM 11189 / NBRC 100395</strain>
    </source>
</reference>
<sequence>MRETSGAGRQYQGRSTSSLNDIMYIIGQLGIMVELSMRTLTGRFIPMSSLDATGADTLRTLEALADPKILAVNERHGDDHAVNLTKLRAVAKDLKKNQELALRLWDSGDTAGRLVSLLICRPKEFSTDQLDSMIREARTPKVTDWLINYVVKKHPDWDELRRHWLADPDDAVRAAGWSLNTFAITAAPSQIDPDSLLKSIESDMADASPRLQWNMNETLANIGIEHPDLRQRAIDIGERLGVLRDYPTPPNCTSPFAPIWIEEIVRRREAK</sequence>
<dbReference type="EMBL" id="BA000035">
    <property type="protein sequence ID" value="BAC18412.1"/>
    <property type="molecule type" value="Genomic_DNA"/>
</dbReference>
<dbReference type="PANTHER" id="PTHR41291">
    <property type="entry name" value="DNA ALKYLATION REPAIR PROTEIN"/>
    <property type="match status" value="1"/>
</dbReference>
<name>Q8FTG7_COREF</name>
<evidence type="ECO:0000313" key="2">
    <source>
        <dbReference type="Proteomes" id="UP000001409"/>
    </source>
</evidence>
<evidence type="ECO:0000313" key="1">
    <source>
        <dbReference type="EMBL" id="BAC18412.1"/>
    </source>
</evidence>
<dbReference type="Proteomes" id="UP000001409">
    <property type="component" value="Chromosome"/>
</dbReference>
<dbReference type="HOGENOM" id="CLU_061369_0_1_11"/>
<evidence type="ECO:0008006" key="3">
    <source>
        <dbReference type="Google" id="ProtNLM"/>
    </source>
</evidence>
<dbReference type="PANTHER" id="PTHR41291:SF1">
    <property type="entry name" value="DNA ALKYLATION REPAIR PROTEIN"/>
    <property type="match status" value="1"/>
</dbReference>
<proteinExistence type="predicted"/>
<dbReference type="InterPro" id="IPR016024">
    <property type="entry name" value="ARM-type_fold"/>
</dbReference>
<dbReference type="eggNOG" id="COG4912">
    <property type="taxonomic scope" value="Bacteria"/>
</dbReference>
<keyword evidence="2" id="KW-1185">Reference proteome</keyword>
<dbReference type="Pfam" id="PF08713">
    <property type="entry name" value="DNA_alkylation"/>
    <property type="match status" value="1"/>
</dbReference>
<dbReference type="AlphaFoldDB" id="Q8FTG7"/>
<dbReference type="KEGG" id="cef:CE1602"/>
<organism evidence="1 2">
    <name type="scientific">Corynebacterium efficiens (strain DSM 44549 / YS-314 / AJ 12310 / JCM 11189 / NBRC 100395)</name>
    <dbReference type="NCBI Taxonomy" id="196164"/>
    <lineage>
        <taxon>Bacteria</taxon>
        <taxon>Bacillati</taxon>
        <taxon>Actinomycetota</taxon>
        <taxon>Actinomycetes</taxon>
        <taxon>Mycobacteriales</taxon>
        <taxon>Corynebacteriaceae</taxon>
        <taxon>Corynebacterium</taxon>
    </lineage>
</organism>
<accession>Q8FTG7</accession>